<dbReference type="FunFam" id="3.40.50.880:FF:000030">
    <property type="entry name" value="Gamma-glutamyl-gamma-aminobutyrate hydrolase PuuD"/>
    <property type="match status" value="1"/>
</dbReference>
<dbReference type="Gene3D" id="3.40.50.880">
    <property type="match status" value="1"/>
</dbReference>
<reference evidence="1" key="2">
    <citation type="submission" date="2020-09" db="EMBL/GenBank/DDBJ databases">
        <authorList>
            <person name="Sun Q."/>
            <person name="Ohkuma M."/>
        </authorList>
    </citation>
    <scope>NUCLEOTIDE SEQUENCE</scope>
    <source>
        <strain evidence="1">JCM 15325</strain>
    </source>
</reference>
<dbReference type="PROSITE" id="PS51273">
    <property type="entry name" value="GATASE_TYPE_1"/>
    <property type="match status" value="1"/>
</dbReference>
<gene>
    <name evidence="1" type="ORF">GCM10007968_24590</name>
</gene>
<dbReference type="PANTHER" id="PTHR43235">
    <property type="entry name" value="GLUTAMINE AMIDOTRANSFERASE PB2B2.05-RELATED"/>
    <property type="match status" value="1"/>
</dbReference>
<dbReference type="Proteomes" id="UP000654670">
    <property type="component" value="Unassembled WGS sequence"/>
</dbReference>
<protein>
    <submittedName>
        <fullName evidence="1">Peptidase C26</fullName>
    </submittedName>
</protein>
<dbReference type="GO" id="GO:0033969">
    <property type="term" value="F:gamma-glutamyl-gamma-aminobutyrate hydrolase activity"/>
    <property type="evidence" value="ECO:0007669"/>
    <property type="project" value="TreeGrafter"/>
</dbReference>
<evidence type="ECO:0000313" key="1">
    <source>
        <dbReference type="EMBL" id="GGL59687.1"/>
    </source>
</evidence>
<dbReference type="SUPFAM" id="SSF52317">
    <property type="entry name" value="Class I glutamine amidotransferase-like"/>
    <property type="match status" value="1"/>
</dbReference>
<keyword evidence="2" id="KW-1185">Reference proteome</keyword>
<accession>A0A917W3V1</accession>
<reference evidence="1" key="1">
    <citation type="journal article" date="2014" name="Int. J. Syst. Evol. Microbiol.">
        <title>Complete genome sequence of Corynebacterium casei LMG S-19264T (=DSM 44701T), isolated from a smear-ripened cheese.</title>
        <authorList>
            <consortium name="US DOE Joint Genome Institute (JGI-PGF)"/>
            <person name="Walter F."/>
            <person name="Albersmeier A."/>
            <person name="Kalinowski J."/>
            <person name="Ruckert C."/>
        </authorList>
    </citation>
    <scope>NUCLEOTIDE SEQUENCE</scope>
    <source>
        <strain evidence="1">JCM 15325</strain>
    </source>
</reference>
<dbReference type="InterPro" id="IPR029062">
    <property type="entry name" value="Class_I_gatase-like"/>
</dbReference>
<dbReference type="GO" id="GO:0005829">
    <property type="term" value="C:cytosol"/>
    <property type="evidence" value="ECO:0007669"/>
    <property type="project" value="TreeGrafter"/>
</dbReference>
<dbReference type="PANTHER" id="PTHR43235:SF1">
    <property type="entry name" value="GLUTAMINE AMIDOTRANSFERASE PB2B2.05-RELATED"/>
    <property type="match status" value="1"/>
</dbReference>
<dbReference type="GO" id="GO:0006598">
    <property type="term" value="P:polyamine catabolic process"/>
    <property type="evidence" value="ECO:0007669"/>
    <property type="project" value="TreeGrafter"/>
</dbReference>
<evidence type="ECO:0000313" key="2">
    <source>
        <dbReference type="Proteomes" id="UP000654670"/>
    </source>
</evidence>
<dbReference type="InterPro" id="IPR011697">
    <property type="entry name" value="Peptidase_C26"/>
</dbReference>
<dbReference type="AlphaFoldDB" id="A0A917W3V1"/>
<name>A0A917W3V1_9BACL</name>
<proteinExistence type="predicted"/>
<dbReference type="RefSeq" id="WP_188803786.1">
    <property type="nucleotide sequence ID" value="NZ_BMOK01000011.1"/>
</dbReference>
<dbReference type="InterPro" id="IPR044668">
    <property type="entry name" value="PuuD-like"/>
</dbReference>
<dbReference type="CDD" id="cd01745">
    <property type="entry name" value="GATase1_2"/>
    <property type="match status" value="1"/>
</dbReference>
<sequence>MGDRPIIGVTGGYLKKNDFVQGPYTHQDYVQSLFSAGAVPIILPIAPNDAAESYEALCDGFVFSGGSDVDPRFYGEPPSLQIDVFNTERDASELLLMKKAIAAGKPVFGICRGLQVMNVAFGGTLIQDLPSEMEQTLQHVQKVPRVKSSHSVRVLEDSRLCALLNGRKTLYVNSLHHQAIKTLAGELRAVAFAPDGIIEAAEHATNDRIFGVQWHPESMAAGGDGLMSHLFRYFVEQCAQIKKETV</sequence>
<dbReference type="Pfam" id="PF07722">
    <property type="entry name" value="Peptidase_C26"/>
    <property type="match status" value="1"/>
</dbReference>
<comment type="caution">
    <text evidence="1">The sequence shown here is derived from an EMBL/GenBank/DDBJ whole genome shotgun (WGS) entry which is preliminary data.</text>
</comment>
<organism evidence="1 2">
    <name type="scientific">Sporolactobacillus putidus</name>
    <dbReference type="NCBI Taxonomy" id="492735"/>
    <lineage>
        <taxon>Bacteria</taxon>
        <taxon>Bacillati</taxon>
        <taxon>Bacillota</taxon>
        <taxon>Bacilli</taxon>
        <taxon>Bacillales</taxon>
        <taxon>Sporolactobacillaceae</taxon>
        <taxon>Sporolactobacillus</taxon>
    </lineage>
</organism>
<dbReference type="EMBL" id="BMOK01000011">
    <property type="protein sequence ID" value="GGL59687.1"/>
    <property type="molecule type" value="Genomic_DNA"/>
</dbReference>